<keyword evidence="6" id="KW-0285">Flavoprotein</keyword>
<keyword evidence="8" id="KW-0547">Nucleotide-binding</keyword>
<evidence type="ECO:0000256" key="7">
    <source>
        <dbReference type="ARBA" id="ARBA00022729"/>
    </source>
</evidence>
<evidence type="ECO:0000256" key="1">
    <source>
        <dbReference type="ARBA" id="ARBA00001974"/>
    </source>
</evidence>
<dbReference type="InterPro" id="IPR006094">
    <property type="entry name" value="Oxid_FAD_bind_N"/>
</dbReference>
<dbReference type="PANTHER" id="PTHR32448">
    <property type="entry name" value="OS08G0158400 PROTEIN"/>
    <property type="match status" value="1"/>
</dbReference>
<dbReference type="Proteomes" id="UP001280121">
    <property type="component" value="Unassembled WGS sequence"/>
</dbReference>
<dbReference type="InterPro" id="IPR036318">
    <property type="entry name" value="FAD-bd_PCMH-like_sf"/>
</dbReference>
<gene>
    <name evidence="14" type="ORF">Ddye_020062</name>
</gene>
<comment type="caution">
    <text evidence="14">The sequence shown here is derived from an EMBL/GenBank/DDBJ whole genome shotgun (WGS) entry which is preliminary data.</text>
</comment>
<feature type="non-terminal residue" evidence="14">
    <location>
        <position position="1"/>
    </location>
</feature>
<accession>A0AAD9WWB9</accession>
<dbReference type="EMBL" id="JANJYI010000006">
    <property type="protein sequence ID" value="KAK2644867.1"/>
    <property type="molecule type" value="Genomic_DNA"/>
</dbReference>
<reference evidence="14" key="1">
    <citation type="journal article" date="2023" name="Plant J.">
        <title>Genome sequences and population genomics provide insights into the demographic history, inbreeding, and mutation load of two 'living fossil' tree species of Dipteronia.</title>
        <authorList>
            <person name="Feng Y."/>
            <person name="Comes H.P."/>
            <person name="Chen J."/>
            <person name="Zhu S."/>
            <person name="Lu R."/>
            <person name="Zhang X."/>
            <person name="Li P."/>
            <person name="Qiu J."/>
            <person name="Olsen K.M."/>
            <person name="Qiu Y."/>
        </authorList>
    </citation>
    <scope>NUCLEOTIDE SEQUENCE</scope>
    <source>
        <strain evidence="14">KIB01</strain>
    </source>
</reference>
<dbReference type="InterPro" id="IPR016167">
    <property type="entry name" value="FAD-bd_PCMH_sub1"/>
</dbReference>
<keyword evidence="4" id="KW-0134">Cell wall</keyword>
<name>A0AAD9WWB9_9ROSI</name>
<dbReference type="AlphaFoldDB" id="A0AAD9WWB9"/>
<evidence type="ECO:0000256" key="6">
    <source>
        <dbReference type="ARBA" id="ARBA00022630"/>
    </source>
</evidence>
<comment type="subcellular location">
    <subcellularLocation>
        <location evidence="2">Secreted</location>
        <location evidence="2">Cell wall</location>
    </subcellularLocation>
</comment>
<evidence type="ECO:0000259" key="13">
    <source>
        <dbReference type="PROSITE" id="PS51387"/>
    </source>
</evidence>
<dbReference type="GO" id="GO:0071949">
    <property type="term" value="F:FAD binding"/>
    <property type="evidence" value="ECO:0007669"/>
    <property type="project" value="InterPro"/>
</dbReference>
<keyword evidence="9" id="KW-0274">FAD</keyword>
<evidence type="ECO:0000256" key="2">
    <source>
        <dbReference type="ARBA" id="ARBA00004191"/>
    </source>
</evidence>
<dbReference type="InterPro" id="IPR016169">
    <property type="entry name" value="FAD-bd_PCMH_sub2"/>
</dbReference>
<evidence type="ECO:0000256" key="4">
    <source>
        <dbReference type="ARBA" id="ARBA00022512"/>
    </source>
</evidence>
<dbReference type="GO" id="GO:0016491">
    <property type="term" value="F:oxidoreductase activity"/>
    <property type="evidence" value="ECO:0007669"/>
    <property type="project" value="UniProtKB-KW"/>
</dbReference>
<proteinExistence type="inferred from homology"/>
<keyword evidence="5" id="KW-0964">Secreted</keyword>
<keyword evidence="11" id="KW-1015">Disulfide bond</keyword>
<keyword evidence="10" id="KW-0560">Oxidoreductase</keyword>
<dbReference type="InterPro" id="IPR016166">
    <property type="entry name" value="FAD-bd_PCMH"/>
</dbReference>
<sequence length="197" mass="22475">SIILLPFAWPLPVEPQALDIFLQCLQNHTSPSNTISESIYTPNNSSFQSGLMAYVKNRRFLTFETPKPLAIIAAKDESHVQATVLCAKYSGLEIRIRSGGHDYEALSYTSTVPFAILDLFNLRSIDIDITNQTAWVQAGATLGELYYKISKKKQTPWLSSWGLPYNWSWWAFCRRWVWESDEKIRPLSGQCCRCTES</sequence>
<comment type="similarity">
    <text evidence="3">Belongs to the oxygen-dependent FAD-linked oxidoreductase family.</text>
</comment>
<dbReference type="Gene3D" id="3.30.465.10">
    <property type="match status" value="1"/>
</dbReference>
<keyword evidence="12" id="KW-0325">Glycoprotein</keyword>
<dbReference type="Gene3D" id="3.30.43.10">
    <property type="entry name" value="Uridine Diphospho-n-acetylenolpyruvylglucosamine Reductase, domain 2"/>
    <property type="match status" value="1"/>
</dbReference>
<keyword evidence="7" id="KW-0732">Signal</keyword>
<evidence type="ECO:0000256" key="11">
    <source>
        <dbReference type="ARBA" id="ARBA00023157"/>
    </source>
</evidence>
<evidence type="ECO:0000256" key="9">
    <source>
        <dbReference type="ARBA" id="ARBA00022827"/>
    </source>
</evidence>
<evidence type="ECO:0000256" key="3">
    <source>
        <dbReference type="ARBA" id="ARBA00005466"/>
    </source>
</evidence>
<comment type="cofactor">
    <cofactor evidence="1">
        <name>FAD</name>
        <dbReference type="ChEBI" id="CHEBI:57692"/>
    </cofactor>
</comment>
<feature type="domain" description="FAD-binding PCMH-type" evidence="13">
    <location>
        <begin position="64"/>
        <end position="146"/>
    </location>
</feature>
<evidence type="ECO:0000313" key="15">
    <source>
        <dbReference type="Proteomes" id="UP001280121"/>
    </source>
</evidence>
<evidence type="ECO:0000256" key="12">
    <source>
        <dbReference type="ARBA" id="ARBA00023180"/>
    </source>
</evidence>
<dbReference type="SUPFAM" id="SSF56176">
    <property type="entry name" value="FAD-binding/transporter-associated domain-like"/>
    <property type="match status" value="1"/>
</dbReference>
<protein>
    <recommendedName>
        <fullName evidence="13">FAD-binding PCMH-type domain-containing protein</fullName>
    </recommendedName>
</protein>
<keyword evidence="15" id="KW-1185">Reference proteome</keyword>
<dbReference type="FunFam" id="3.30.43.10:FF:000004">
    <property type="entry name" value="Berberine bridge enzyme-like 15"/>
    <property type="match status" value="1"/>
</dbReference>
<evidence type="ECO:0000313" key="14">
    <source>
        <dbReference type="EMBL" id="KAK2644867.1"/>
    </source>
</evidence>
<evidence type="ECO:0000256" key="8">
    <source>
        <dbReference type="ARBA" id="ARBA00022741"/>
    </source>
</evidence>
<evidence type="ECO:0000256" key="5">
    <source>
        <dbReference type="ARBA" id="ARBA00022525"/>
    </source>
</evidence>
<dbReference type="PROSITE" id="PS51387">
    <property type="entry name" value="FAD_PCMH"/>
    <property type="match status" value="1"/>
</dbReference>
<organism evidence="14 15">
    <name type="scientific">Dipteronia dyeriana</name>
    <dbReference type="NCBI Taxonomy" id="168575"/>
    <lineage>
        <taxon>Eukaryota</taxon>
        <taxon>Viridiplantae</taxon>
        <taxon>Streptophyta</taxon>
        <taxon>Embryophyta</taxon>
        <taxon>Tracheophyta</taxon>
        <taxon>Spermatophyta</taxon>
        <taxon>Magnoliopsida</taxon>
        <taxon>eudicotyledons</taxon>
        <taxon>Gunneridae</taxon>
        <taxon>Pentapetalae</taxon>
        <taxon>rosids</taxon>
        <taxon>malvids</taxon>
        <taxon>Sapindales</taxon>
        <taxon>Sapindaceae</taxon>
        <taxon>Hippocastanoideae</taxon>
        <taxon>Acereae</taxon>
        <taxon>Dipteronia</taxon>
    </lineage>
</organism>
<dbReference type="Pfam" id="PF01565">
    <property type="entry name" value="FAD_binding_4"/>
    <property type="match status" value="1"/>
</dbReference>
<evidence type="ECO:0000256" key="10">
    <source>
        <dbReference type="ARBA" id="ARBA00023002"/>
    </source>
</evidence>